<dbReference type="OrthoDB" id="9807246at2"/>
<keyword evidence="2" id="KW-0479">Metal-binding</keyword>
<feature type="domain" description="CENP-V/GFA" evidence="5">
    <location>
        <begin position="4"/>
        <end position="123"/>
    </location>
</feature>
<dbReference type="SUPFAM" id="SSF51316">
    <property type="entry name" value="Mss4-like"/>
    <property type="match status" value="1"/>
</dbReference>
<keyword evidence="3" id="KW-0862">Zinc</keyword>
<dbReference type="Proteomes" id="UP000256845">
    <property type="component" value="Unassembled WGS sequence"/>
</dbReference>
<evidence type="ECO:0000313" key="6">
    <source>
        <dbReference type="EMBL" id="RED53697.1"/>
    </source>
</evidence>
<dbReference type="InterPro" id="IPR006913">
    <property type="entry name" value="CENP-V/GFA"/>
</dbReference>
<dbReference type="PROSITE" id="PS51891">
    <property type="entry name" value="CENP_V_GFA"/>
    <property type="match status" value="1"/>
</dbReference>
<dbReference type="AlphaFoldDB" id="A0A3D9HW53"/>
<keyword evidence="4" id="KW-0456">Lyase</keyword>
<dbReference type="EMBL" id="QRDW01000001">
    <property type="protein sequence ID" value="RED53697.1"/>
    <property type="molecule type" value="Genomic_DNA"/>
</dbReference>
<evidence type="ECO:0000256" key="3">
    <source>
        <dbReference type="ARBA" id="ARBA00022833"/>
    </source>
</evidence>
<dbReference type="PANTHER" id="PTHR33337">
    <property type="entry name" value="GFA DOMAIN-CONTAINING PROTEIN"/>
    <property type="match status" value="1"/>
</dbReference>
<proteinExistence type="inferred from homology"/>
<organism evidence="6 7">
    <name type="scientific">Aestuariispira insulae</name>
    <dbReference type="NCBI Taxonomy" id="1461337"/>
    <lineage>
        <taxon>Bacteria</taxon>
        <taxon>Pseudomonadati</taxon>
        <taxon>Pseudomonadota</taxon>
        <taxon>Alphaproteobacteria</taxon>
        <taxon>Rhodospirillales</taxon>
        <taxon>Kiloniellaceae</taxon>
        <taxon>Aestuariispira</taxon>
    </lineage>
</organism>
<dbReference type="GO" id="GO:0046872">
    <property type="term" value="F:metal ion binding"/>
    <property type="evidence" value="ECO:0007669"/>
    <property type="project" value="UniProtKB-KW"/>
</dbReference>
<dbReference type="Pfam" id="PF04828">
    <property type="entry name" value="GFA"/>
    <property type="match status" value="1"/>
</dbReference>
<keyword evidence="7" id="KW-1185">Reference proteome</keyword>
<evidence type="ECO:0000313" key="7">
    <source>
        <dbReference type="Proteomes" id="UP000256845"/>
    </source>
</evidence>
<dbReference type="GO" id="GO:0016846">
    <property type="term" value="F:carbon-sulfur lyase activity"/>
    <property type="evidence" value="ECO:0007669"/>
    <property type="project" value="InterPro"/>
</dbReference>
<dbReference type="Gene3D" id="3.90.1590.10">
    <property type="entry name" value="glutathione-dependent formaldehyde- activating enzyme (gfa)"/>
    <property type="match status" value="1"/>
</dbReference>
<dbReference type="RefSeq" id="WP_115934812.1">
    <property type="nucleotide sequence ID" value="NZ_QRDW01000001.1"/>
</dbReference>
<evidence type="ECO:0000256" key="2">
    <source>
        <dbReference type="ARBA" id="ARBA00022723"/>
    </source>
</evidence>
<name>A0A3D9HW53_9PROT</name>
<accession>A0A3D9HW53</accession>
<gene>
    <name evidence="6" type="ORF">DFP90_101490</name>
</gene>
<reference evidence="6 7" key="1">
    <citation type="submission" date="2018-07" db="EMBL/GenBank/DDBJ databases">
        <title>Genomic Encyclopedia of Type Strains, Phase III (KMG-III): the genomes of soil and plant-associated and newly described type strains.</title>
        <authorList>
            <person name="Whitman W."/>
        </authorList>
    </citation>
    <scope>NUCLEOTIDE SEQUENCE [LARGE SCALE GENOMIC DNA]</scope>
    <source>
        <strain evidence="6 7">CECT 8488</strain>
    </source>
</reference>
<dbReference type="PANTHER" id="PTHR33337:SF40">
    <property type="entry name" value="CENP-V_GFA DOMAIN-CONTAINING PROTEIN-RELATED"/>
    <property type="match status" value="1"/>
</dbReference>
<evidence type="ECO:0000256" key="1">
    <source>
        <dbReference type="ARBA" id="ARBA00005495"/>
    </source>
</evidence>
<protein>
    <recommendedName>
        <fullName evidence="5">CENP-V/GFA domain-containing protein</fullName>
    </recommendedName>
</protein>
<sequence length="134" mass="14854">MADLKGRCLCGGIEISLTSPKDDVCQCHCAQCRQWAGHNWASVSCPVEGLKFDKGEDLVQWYRSSEWARRGFCRTCGSSLFYHADRAESHKHKIAVAAGCLDAPTGLKTAEHIFCGTKGDYYEIADDLPKLDTH</sequence>
<comment type="caution">
    <text evidence="6">The sequence shown here is derived from an EMBL/GenBank/DDBJ whole genome shotgun (WGS) entry which is preliminary data.</text>
</comment>
<dbReference type="InterPro" id="IPR011057">
    <property type="entry name" value="Mss4-like_sf"/>
</dbReference>
<evidence type="ECO:0000256" key="4">
    <source>
        <dbReference type="ARBA" id="ARBA00023239"/>
    </source>
</evidence>
<evidence type="ECO:0000259" key="5">
    <source>
        <dbReference type="PROSITE" id="PS51891"/>
    </source>
</evidence>
<comment type="similarity">
    <text evidence="1">Belongs to the Gfa family.</text>
</comment>